<feature type="domain" description="RRM" evidence="10">
    <location>
        <begin position="109"/>
        <end position="186"/>
    </location>
</feature>
<sequence>MSGNQEFTNVYVKNLVEGVTEDILHRLFSQFGTVSSVVVMRDGMGRSRGFGFVNFCHPENAKKAVESLNGRPLGLKNLFVGRALKKAERMEMLQQKHRDNFIANNMELSNLYVKNLSESVDETRLREIFRSYGQIVSAKVMRHENRKSKGFGFVCFSNREESKQAIRKLNGYLVDGKSLVVRVAERKEDRFKRIQQYFQGQLRHYTQAPPVISPAQPVFPSMPSSYGYMQPIHMGTSYYYLGTQLPQMIGHQKITTNVPSGQANLKERRSVQLFYKQPVVYNIAKSGAKQKMVFKGHGNKNAEAAATCSKATASTEELNRASSALKAILLSPNVKAEKSGNIQVA</sequence>
<evidence type="ECO:0000256" key="2">
    <source>
        <dbReference type="ARBA" id="ARBA00004496"/>
    </source>
</evidence>
<dbReference type="PROSITE" id="PS50102">
    <property type="entry name" value="RRM"/>
    <property type="match status" value="2"/>
</dbReference>
<evidence type="ECO:0000256" key="3">
    <source>
        <dbReference type="ARBA" id="ARBA00008557"/>
    </source>
</evidence>
<keyword evidence="5" id="KW-0677">Repeat</keyword>
<keyword evidence="7" id="KW-0539">Nucleus</keyword>
<reference evidence="11" key="1">
    <citation type="submission" date="2019-07" db="EMBL/GenBank/DDBJ databases">
        <authorList>
            <person name="Dittberner H."/>
        </authorList>
    </citation>
    <scope>NUCLEOTIDE SEQUENCE [LARGE SCALE GENOMIC DNA]</scope>
</reference>
<evidence type="ECO:0000256" key="1">
    <source>
        <dbReference type="ARBA" id="ARBA00004123"/>
    </source>
</evidence>
<keyword evidence="4" id="KW-0963">Cytoplasm</keyword>
<accession>A0A565B929</accession>
<dbReference type="Pfam" id="PF00076">
    <property type="entry name" value="RRM_1"/>
    <property type="match status" value="2"/>
</dbReference>
<dbReference type="InterPro" id="IPR035979">
    <property type="entry name" value="RBD_domain_sf"/>
</dbReference>
<dbReference type="InterPro" id="IPR012677">
    <property type="entry name" value="Nucleotide-bd_a/b_plait_sf"/>
</dbReference>
<evidence type="ECO:0000256" key="9">
    <source>
        <dbReference type="PROSITE-ProRule" id="PRU00176"/>
    </source>
</evidence>
<gene>
    <name evidence="11" type="ORF">ANE_LOCUS8309</name>
</gene>
<dbReference type="SUPFAM" id="SSF54928">
    <property type="entry name" value="RNA-binding domain, RBD"/>
    <property type="match status" value="2"/>
</dbReference>
<protein>
    <recommendedName>
        <fullName evidence="10">RRM domain-containing protein</fullName>
    </recommendedName>
</protein>
<dbReference type="AlphaFoldDB" id="A0A565B929"/>
<evidence type="ECO:0000259" key="10">
    <source>
        <dbReference type="PROSITE" id="PS50102"/>
    </source>
</evidence>
<proteinExistence type="inferred from homology"/>
<dbReference type="InterPro" id="IPR000504">
    <property type="entry name" value="RRM_dom"/>
</dbReference>
<dbReference type="Proteomes" id="UP000489600">
    <property type="component" value="Unassembled WGS sequence"/>
</dbReference>
<organism evidence="11 12">
    <name type="scientific">Arabis nemorensis</name>
    <dbReference type="NCBI Taxonomy" id="586526"/>
    <lineage>
        <taxon>Eukaryota</taxon>
        <taxon>Viridiplantae</taxon>
        <taxon>Streptophyta</taxon>
        <taxon>Embryophyta</taxon>
        <taxon>Tracheophyta</taxon>
        <taxon>Spermatophyta</taxon>
        <taxon>Magnoliopsida</taxon>
        <taxon>eudicotyledons</taxon>
        <taxon>Gunneridae</taxon>
        <taxon>Pentapetalae</taxon>
        <taxon>rosids</taxon>
        <taxon>malvids</taxon>
        <taxon>Brassicales</taxon>
        <taxon>Brassicaceae</taxon>
        <taxon>Arabideae</taxon>
        <taxon>Arabis</taxon>
    </lineage>
</organism>
<dbReference type="OrthoDB" id="19742at2759"/>
<evidence type="ECO:0000313" key="12">
    <source>
        <dbReference type="Proteomes" id="UP000489600"/>
    </source>
</evidence>
<comment type="caution">
    <text evidence="11">The sequence shown here is derived from an EMBL/GenBank/DDBJ whole genome shotgun (WGS) entry which is preliminary data.</text>
</comment>
<dbReference type="PANTHER" id="PTHR24012">
    <property type="entry name" value="RNA BINDING PROTEIN"/>
    <property type="match status" value="1"/>
</dbReference>
<evidence type="ECO:0000256" key="4">
    <source>
        <dbReference type="ARBA" id="ARBA00022490"/>
    </source>
</evidence>
<dbReference type="EMBL" id="CABITT030000003">
    <property type="protein sequence ID" value="VVA97864.1"/>
    <property type="molecule type" value="Genomic_DNA"/>
</dbReference>
<comment type="subcellular location">
    <subcellularLocation>
        <location evidence="2">Cytoplasm</location>
    </subcellularLocation>
    <subcellularLocation>
        <location evidence="1">Nucleus</location>
    </subcellularLocation>
</comment>
<name>A0A565B929_9BRAS</name>
<dbReference type="GO" id="GO:0005634">
    <property type="term" value="C:nucleus"/>
    <property type="evidence" value="ECO:0007669"/>
    <property type="project" value="UniProtKB-SubCell"/>
</dbReference>
<keyword evidence="6 9" id="KW-0694">RNA-binding</keyword>
<dbReference type="GO" id="GO:0005737">
    <property type="term" value="C:cytoplasm"/>
    <property type="evidence" value="ECO:0007669"/>
    <property type="project" value="UniProtKB-SubCell"/>
</dbReference>
<dbReference type="FunFam" id="3.30.70.330:FF:000651">
    <property type="entry name" value="Poly(A) binding protein cytoplasmic 1 like"/>
    <property type="match status" value="1"/>
</dbReference>
<evidence type="ECO:0000256" key="8">
    <source>
        <dbReference type="ARBA" id="ARBA00054110"/>
    </source>
</evidence>
<comment type="similarity">
    <text evidence="3">Belongs to the polyadenylate-binding protein type-1 family.</text>
</comment>
<evidence type="ECO:0000256" key="6">
    <source>
        <dbReference type="ARBA" id="ARBA00022884"/>
    </source>
</evidence>
<evidence type="ECO:0000313" key="11">
    <source>
        <dbReference type="EMBL" id="VVA97864.1"/>
    </source>
</evidence>
<keyword evidence="12" id="KW-1185">Reference proteome</keyword>
<evidence type="ECO:0000256" key="7">
    <source>
        <dbReference type="ARBA" id="ARBA00023242"/>
    </source>
</evidence>
<dbReference type="SMART" id="SM00360">
    <property type="entry name" value="RRM"/>
    <property type="match status" value="2"/>
</dbReference>
<dbReference type="Gene3D" id="3.30.70.330">
    <property type="match status" value="2"/>
</dbReference>
<comment type="function">
    <text evidence="8">Binds the poly(A) tail of mRNA. Appears to be an important mediator of the multiple roles of the poly(A) tail in mRNA biogenesis, stability and translation.</text>
</comment>
<dbReference type="GO" id="GO:0003723">
    <property type="term" value="F:RNA binding"/>
    <property type="evidence" value="ECO:0007669"/>
    <property type="project" value="UniProtKB-UniRule"/>
</dbReference>
<feature type="domain" description="RRM" evidence="10">
    <location>
        <begin position="8"/>
        <end position="85"/>
    </location>
</feature>
<evidence type="ECO:0000256" key="5">
    <source>
        <dbReference type="ARBA" id="ARBA00022737"/>
    </source>
</evidence>